<dbReference type="RefSeq" id="WP_183973828.1">
    <property type="nucleotide sequence ID" value="NZ_JACIBY010000004.1"/>
</dbReference>
<evidence type="ECO:0000313" key="3">
    <source>
        <dbReference type="Proteomes" id="UP000541352"/>
    </source>
</evidence>
<keyword evidence="1" id="KW-0732">Signal</keyword>
<name>A0A7W6EQH3_9BACT</name>
<evidence type="ECO:0000313" key="2">
    <source>
        <dbReference type="EMBL" id="MBB3838411.1"/>
    </source>
</evidence>
<protein>
    <recommendedName>
        <fullName evidence="4">Lipoprotein</fullName>
    </recommendedName>
</protein>
<keyword evidence="3" id="KW-1185">Reference proteome</keyword>
<feature type="signal peptide" evidence="1">
    <location>
        <begin position="1"/>
        <end position="24"/>
    </location>
</feature>
<evidence type="ECO:0000256" key="1">
    <source>
        <dbReference type="SAM" id="SignalP"/>
    </source>
</evidence>
<comment type="caution">
    <text evidence="2">The sequence shown here is derived from an EMBL/GenBank/DDBJ whole genome shotgun (WGS) entry which is preliminary data.</text>
</comment>
<organism evidence="2 3">
    <name type="scientific">Runella defluvii</name>
    <dbReference type="NCBI Taxonomy" id="370973"/>
    <lineage>
        <taxon>Bacteria</taxon>
        <taxon>Pseudomonadati</taxon>
        <taxon>Bacteroidota</taxon>
        <taxon>Cytophagia</taxon>
        <taxon>Cytophagales</taxon>
        <taxon>Spirosomataceae</taxon>
        <taxon>Runella</taxon>
    </lineage>
</organism>
<evidence type="ECO:0008006" key="4">
    <source>
        <dbReference type="Google" id="ProtNLM"/>
    </source>
</evidence>
<feature type="chain" id="PRO_5031093640" description="Lipoprotein" evidence="1">
    <location>
        <begin position="25"/>
        <end position="292"/>
    </location>
</feature>
<dbReference type="Proteomes" id="UP000541352">
    <property type="component" value="Unassembled WGS sequence"/>
</dbReference>
<dbReference type="PROSITE" id="PS51257">
    <property type="entry name" value="PROKAR_LIPOPROTEIN"/>
    <property type="match status" value="1"/>
</dbReference>
<proteinExistence type="predicted"/>
<reference evidence="2 3" key="1">
    <citation type="submission" date="2020-08" db="EMBL/GenBank/DDBJ databases">
        <title>Genomic Encyclopedia of Type Strains, Phase IV (KMG-IV): sequencing the most valuable type-strain genomes for metagenomic binning, comparative biology and taxonomic classification.</title>
        <authorList>
            <person name="Goeker M."/>
        </authorList>
    </citation>
    <scope>NUCLEOTIDE SEQUENCE [LARGE SCALE GENOMIC DNA]</scope>
    <source>
        <strain evidence="2 3">DSM 17976</strain>
    </source>
</reference>
<accession>A0A7W6EQH3</accession>
<sequence length="292" mass="31152">MKTNLNWQKLATICLLIVTMGACNQDNTSVNPDIDNVTAEDNQAIVDETEAVFTYNEDLFGGFSGAREAATTGADSTGVGMRPLKKDNCATITRTQANGVITVVVDYGASKECDGRKVGGKMTIQMPLRPAANTSGLLTQTITYENFQRGPRTITGKHSVNLVVENGKLVTKESFTETSITTENGKTILFNSTKTRKTDTKGTPLNVSDDEIVITGFTTATGSDGKTFSSTITKSIIVKVACKSTSGGFPVAGTIEIVRPDKPKSIVDYGDGACDRTYTVTTNGVTETKTRK</sequence>
<gene>
    <name evidence="2" type="ORF">FHS57_002416</name>
</gene>
<dbReference type="AlphaFoldDB" id="A0A7W6EQH3"/>
<dbReference type="EMBL" id="JACIBY010000004">
    <property type="protein sequence ID" value="MBB3838411.1"/>
    <property type="molecule type" value="Genomic_DNA"/>
</dbReference>